<dbReference type="EMBL" id="BMTP01000034">
    <property type="protein sequence ID" value="GGU67952.1"/>
    <property type="molecule type" value="Genomic_DNA"/>
</dbReference>
<evidence type="ECO:0000256" key="1">
    <source>
        <dbReference type="SAM" id="MobiDB-lite"/>
    </source>
</evidence>
<feature type="compositionally biased region" description="Polar residues" evidence="1">
    <location>
        <begin position="14"/>
        <end position="29"/>
    </location>
</feature>
<organism evidence="2 3">
    <name type="scientific">Streptomyces lavendofoliae</name>
    <dbReference type="NCBI Taxonomy" id="67314"/>
    <lineage>
        <taxon>Bacteria</taxon>
        <taxon>Bacillati</taxon>
        <taxon>Actinomycetota</taxon>
        <taxon>Actinomycetes</taxon>
        <taxon>Kitasatosporales</taxon>
        <taxon>Streptomycetaceae</taxon>
        <taxon>Streptomyces</taxon>
    </lineage>
</organism>
<comment type="caution">
    <text evidence="2">The sequence shown here is derived from an EMBL/GenBank/DDBJ whole genome shotgun (WGS) entry which is preliminary data.</text>
</comment>
<evidence type="ECO:0000313" key="2">
    <source>
        <dbReference type="EMBL" id="GGU67952.1"/>
    </source>
</evidence>
<gene>
    <name evidence="2" type="ORF">GCM10010274_65430</name>
</gene>
<dbReference type="Proteomes" id="UP000636661">
    <property type="component" value="Unassembled WGS sequence"/>
</dbReference>
<dbReference type="AlphaFoldDB" id="A0A918I4A5"/>
<reference evidence="2" key="1">
    <citation type="journal article" date="2014" name="Int. J. Syst. Evol. Microbiol.">
        <title>Complete genome sequence of Corynebacterium casei LMG S-19264T (=DSM 44701T), isolated from a smear-ripened cheese.</title>
        <authorList>
            <consortium name="US DOE Joint Genome Institute (JGI-PGF)"/>
            <person name="Walter F."/>
            <person name="Albersmeier A."/>
            <person name="Kalinowski J."/>
            <person name="Ruckert C."/>
        </authorList>
    </citation>
    <scope>NUCLEOTIDE SEQUENCE</scope>
    <source>
        <strain evidence="2">JCM 4391</strain>
    </source>
</reference>
<feature type="compositionally biased region" description="Polar residues" evidence="1">
    <location>
        <begin position="63"/>
        <end position="74"/>
    </location>
</feature>
<feature type="region of interest" description="Disordered" evidence="1">
    <location>
        <begin position="1"/>
        <end position="44"/>
    </location>
</feature>
<protein>
    <submittedName>
        <fullName evidence="2">Uncharacterized protein</fullName>
    </submittedName>
</protein>
<name>A0A918I4A5_9ACTN</name>
<accession>A0A918I4A5</accession>
<proteinExistence type="predicted"/>
<keyword evidence="3" id="KW-1185">Reference proteome</keyword>
<reference evidence="2" key="2">
    <citation type="submission" date="2020-09" db="EMBL/GenBank/DDBJ databases">
        <authorList>
            <person name="Sun Q."/>
            <person name="Ohkuma M."/>
        </authorList>
    </citation>
    <scope>NUCLEOTIDE SEQUENCE</scope>
    <source>
        <strain evidence="2">JCM 4391</strain>
    </source>
</reference>
<evidence type="ECO:0000313" key="3">
    <source>
        <dbReference type="Proteomes" id="UP000636661"/>
    </source>
</evidence>
<sequence>MVSARPSSPIDCCQSANCPSRPRTNSSTAAAGPAPEGPRFGGSLGEDVFVQVIKGLTPRSGRSIASGQGDTFSATPRAWRSDLR</sequence>
<feature type="region of interest" description="Disordered" evidence="1">
    <location>
        <begin position="57"/>
        <end position="84"/>
    </location>
</feature>